<reference evidence="2 3" key="1">
    <citation type="journal article" date="2010" name="J. Bacteriol.">
        <title>Complete genome sequence of the aerobic facultative methanotroph Methylocella silvestris BL2.</title>
        <authorList>
            <person name="Chen Y."/>
            <person name="Crombie A."/>
            <person name="Rahman M.T."/>
            <person name="Dedysh S.N."/>
            <person name="Liesack W."/>
            <person name="Stott M.B."/>
            <person name="Alam M."/>
            <person name="Theisen A.R."/>
            <person name="Murrell J.C."/>
            <person name="Dunfield P.F."/>
        </authorList>
    </citation>
    <scope>NUCLEOTIDE SEQUENCE [LARGE SCALE GENOMIC DNA]</scope>
    <source>
        <strain evidence="3">DSM 15510 / CIP 108128 / LMG 27833 / NCIMB 13906 / BL2</strain>
    </source>
</reference>
<dbReference type="PROSITE" id="PS51819">
    <property type="entry name" value="VOC"/>
    <property type="match status" value="1"/>
</dbReference>
<dbReference type="HOGENOM" id="CLU_046006_11_2_5"/>
<dbReference type="SUPFAM" id="SSF54593">
    <property type="entry name" value="Glyoxalase/Bleomycin resistance protein/Dihydroxybiphenyl dioxygenase"/>
    <property type="match status" value="1"/>
</dbReference>
<keyword evidence="2" id="KW-0223">Dioxygenase</keyword>
<dbReference type="PANTHER" id="PTHR34109:SF1">
    <property type="entry name" value="VOC DOMAIN-CONTAINING PROTEIN"/>
    <property type="match status" value="1"/>
</dbReference>
<evidence type="ECO:0000259" key="1">
    <source>
        <dbReference type="PROSITE" id="PS51819"/>
    </source>
</evidence>
<name>B8EI68_METSB</name>
<dbReference type="STRING" id="395965.Msil_1601"/>
<dbReference type="Gene3D" id="3.30.720.120">
    <property type="match status" value="1"/>
</dbReference>
<dbReference type="InterPro" id="IPR029068">
    <property type="entry name" value="Glyas_Bleomycin-R_OHBP_Dase"/>
</dbReference>
<keyword evidence="2" id="KW-0560">Oxidoreductase</keyword>
<dbReference type="InterPro" id="IPR004360">
    <property type="entry name" value="Glyas_Fos-R_dOase_dom"/>
</dbReference>
<dbReference type="GO" id="GO:0051213">
    <property type="term" value="F:dioxygenase activity"/>
    <property type="evidence" value="ECO:0007669"/>
    <property type="project" value="UniProtKB-KW"/>
</dbReference>
<sequence length="163" mass="17928">MNQQSAPSAKPVPAGREGAIPYLTVRDGSGAIEFYKRAFGAAEAMRIEHEGRVGHAELEIGPAKIMLSDEFPDHEALSPQTIGGTPVLIHLYVEDVDAFIRRAEQEGLKTLRPVADQFYGDRGGKFEDPFGHRWWIASHIEDLSTEEIRRRAAALHGEAPAQG</sequence>
<dbReference type="AlphaFoldDB" id="B8EI68"/>
<evidence type="ECO:0000313" key="3">
    <source>
        <dbReference type="Proteomes" id="UP000002257"/>
    </source>
</evidence>
<keyword evidence="3" id="KW-1185">Reference proteome</keyword>
<feature type="domain" description="VOC" evidence="1">
    <location>
        <begin position="16"/>
        <end position="139"/>
    </location>
</feature>
<dbReference type="KEGG" id="msl:Msil_1601"/>
<dbReference type="RefSeq" id="WP_012590620.1">
    <property type="nucleotide sequence ID" value="NC_011666.1"/>
</dbReference>
<dbReference type="PANTHER" id="PTHR34109">
    <property type="entry name" value="BNAUNNG04460D PROTEIN-RELATED"/>
    <property type="match status" value="1"/>
</dbReference>
<evidence type="ECO:0000313" key="2">
    <source>
        <dbReference type="EMBL" id="ACK50550.1"/>
    </source>
</evidence>
<dbReference type="CDD" id="cd07246">
    <property type="entry name" value="VOC_like"/>
    <property type="match status" value="1"/>
</dbReference>
<dbReference type="OrthoDB" id="9806868at2"/>
<dbReference type="InterPro" id="IPR037523">
    <property type="entry name" value="VOC_core"/>
</dbReference>
<dbReference type="Pfam" id="PF00903">
    <property type="entry name" value="Glyoxalase"/>
    <property type="match status" value="1"/>
</dbReference>
<organism evidence="2 3">
    <name type="scientific">Methylocella silvestris (strain DSM 15510 / CIP 108128 / LMG 27833 / NCIMB 13906 / BL2)</name>
    <dbReference type="NCBI Taxonomy" id="395965"/>
    <lineage>
        <taxon>Bacteria</taxon>
        <taxon>Pseudomonadati</taxon>
        <taxon>Pseudomonadota</taxon>
        <taxon>Alphaproteobacteria</taxon>
        <taxon>Hyphomicrobiales</taxon>
        <taxon>Beijerinckiaceae</taxon>
        <taxon>Methylocella</taxon>
    </lineage>
</organism>
<dbReference type="Proteomes" id="UP000002257">
    <property type="component" value="Chromosome"/>
</dbReference>
<proteinExistence type="predicted"/>
<gene>
    <name evidence="2" type="ordered locus">Msil_1601</name>
</gene>
<accession>B8EI68</accession>
<dbReference type="EMBL" id="CP001280">
    <property type="protein sequence ID" value="ACK50550.1"/>
    <property type="molecule type" value="Genomic_DNA"/>
</dbReference>
<dbReference type="eggNOG" id="COG2764">
    <property type="taxonomic scope" value="Bacteria"/>
</dbReference>
<protein>
    <submittedName>
        <fullName evidence="2">Glyoxalase/bleomycin resistance protein/dioxygenase</fullName>
    </submittedName>
</protein>
<dbReference type="Gene3D" id="3.30.720.110">
    <property type="match status" value="1"/>
</dbReference>